<dbReference type="CDD" id="cd07731">
    <property type="entry name" value="ComA-like_MBL-fold"/>
    <property type="match status" value="1"/>
</dbReference>
<dbReference type="GO" id="GO:0005886">
    <property type="term" value="C:plasma membrane"/>
    <property type="evidence" value="ECO:0007669"/>
    <property type="project" value="UniProtKB-SubCell"/>
</dbReference>
<dbReference type="Pfam" id="PF13567">
    <property type="entry name" value="DUF4131"/>
    <property type="match status" value="1"/>
</dbReference>
<protein>
    <submittedName>
        <fullName evidence="8">Competence protein ComEC</fullName>
    </submittedName>
</protein>
<dbReference type="OrthoDB" id="9761531at2"/>
<feature type="transmembrane region" description="Helical" evidence="6">
    <location>
        <begin position="5"/>
        <end position="22"/>
    </location>
</feature>
<dbReference type="InterPro" id="IPR001279">
    <property type="entry name" value="Metallo-B-lactamas"/>
</dbReference>
<organism evidence="8 9">
    <name type="scientific">Desulfoscipio geothermicus DSM 3669</name>
    <dbReference type="NCBI Taxonomy" id="1121426"/>
    <lineage>
        <taxon>Bacteria</taxon>
        <taxon>Bacillati</taxon>
        <taxon>Bacillota</taxon>
        <taxon>Clostridia</taxon>
        <taxon>Eubacteriales</taxon>
        <taxon>Desulfallaceae</taxon>
        <taxon>Desulfoscipio</taxon>
    </lineage>
</organism>
<dbReference type="AlphaFoldDB" id="A0A1I6D1J1"/>
<feature type="transmembrane region" description="Helical" evidence="6">
    <location>
        <begin position="445"/>
        <end position="466"/>
    </location>
</feature>
<feature type="transmembrane region" description="Helical" evidence="6">
    <location>
        <begin position="244"/>
        <end position="269"/>
    </location>
</feature>
<evidence type="ECO:0000259" key="7">
    <source>
        <dbReference type="SMART" id="SM00849"/>
    </source>
</evidence>
<feature type="transmembrane region" description="Helical" evidence="6">
    <location>
        <begin position="346"/>
        <end position="365"/>
    </location>
</feature>
<dbReference type="Gene3D" id="3.60.15.10">
    <property type="entry name" value="Ribonuclease Z/Hydroxyacylglutathione hydrolase-like"/>
    <property type="match status" value="1"/>
</dbReference>
<keyword evidence="5 6" id="KW-0472">Membrane</keyword>
<feature type="transmembrane region" description="Helical" evidence="6">
    <location>
        <begin position="54"/>
        <end position="72"/>
    </location>
</feature>
<evidence type="ECO:0000313" key="9">
    <source>
        <dbReference type="Proteomes" id="UP000199584"/>
    </source>
</evidence>
<dbReference type="EMBL" id="FOYM01000004">
    <property type="protein sequence ID" value="SFQ99374.1"/>
    <property type="molecule type" value="Genomic_DNA"/>
</dbReference>
<feature type="domain" description="Metallo-beta-lactamase" evidence="7">
    <location>
        <begin position="537"/>
        <end position="739"/>
    </location>
</feature>
<gene>
    <name evidence="8" type="ORF">SAMN05660706_10485</name>
</gene>
<evidence type="ECO:0000256" key="3">
    <source>
        <dbReference type="ARBA" id="ARBA00022692"/>
    </source>
</evidence>
<dbReference type="InterPro" id="IPR025405">
    <property type="entry name" value="DUF4131"/>
</dbReference>
<keyword evidence="2" id="KW-1003">Cell membrane</keyword>
<dbReference type="RefSeq" id="WP_092482087.1">
    <property type="nucleotide sequence ID" value="NZ_FOYM01000004.1"/>
</dbReference>
<dbReference type="GO" id="GO:0030420">
    <property type="term" value="P:establishment of competence for transformation"/>
    <property type="evidence" value="ECO:0007669"/>
    <property type="project" value="InterPro"/>
</dbReference>
<dbReference type="Proteomes" id="UP000199584">
    <property type="component" value="Unassembled WGS sequence"/>
</dbReference>
<dbReference type="PANTHER" id="PTHR30619:SF1">
    <property type="entry name" value="RECOMBINATION PROTEIN 2"/>
    <property type="match status" value="1"/>
</dbReference>
<dbReference type="PANTHER" id="PTHR30619">
    <property type="entry name" value="DNA INTERNALIZATION/COMPETENCE PROTEIN COMEC/REC2"/>
    <property type="match status" value="1"/>
</dbReference>
<feature type="transmembrane region" description="Helical" evidence="6">
    <location>
        <begin position="377"/>
        <end position="397"/>
    </location>
</feature>
<proteinExistence type="predicted"/>
<feature type="transmembrane region" description="Helical" evidence="6">
    <location>
        <begin position="472"/>
        <end position="489"/>
    </location>
</feature>
<dbReference type="InterPro" id="IPR004797">
    <property type="entry name" value="Competence_ComEC/Rec2"/>
</dbReference>
<dbReference type="SMART" id="SM00849">
    <property type="entry name" value="Lactamase_B"/>
    <property type="match status" value="1"/>
</dbReference>
<dbReference type="NCBIfam" id="TIGR00361">
    <property type="entry name" value="ComEC_Rec2"/>
    <property type="match status" value="1"/>
</dbReference>
<reference evidence="9" key="1">
    <citation type="submission" date="2016-10" db="EMBL/GenBank/DDBJ databases">
        <authorList>
            <person name="Varghese N."/>
            <person name="Submissions S."/>
        </authorList>
    </citation>
    <scope>NUCLEOTIDE SEQUENCE [LARGE SCALE GENOMIC DNA]</scope>
    <source>
        <strain evidence="9">DSM 3669</strain>
    </source>
</reference>
<evidence type="ECO:0000256" key="4">
    <source>
        <dbReference type="ARBA" id="ARBA00022989"/>
    </source>
</evidence>
<dbReference type="InterPro" id="IPR035681">
    <property type="entry name" value="ComA-like_MBL"/>
</dbReference>
<dbReference type="InterPro" id="IPR004477">
    <property type="entry name" value="ComEC_N"/>
</dbReference>
<name>A0A1I6D1J1_9FIRM</name>
<dbReference type="STRING" id="39060.SAMN05660706_10485"/>
<comment type="subcellular location">
    <subcellularLocation>
        <location evidence="1">Cell membrane</location>
        <topology evidence="1">Multi-pass membrane protein</topology>
    </subcellularLocation>
</comment>
<evidence type="ECO:0000256" key="1">
    <source>
        <dbReference type="ARBA" id="ARBA00004651"/>
    </source>
</evidence>
<keyword evidence="4 6" id="KW-1133">Transmembrane helix</keyword>
<dbReference type="InterPro" id="IPR052159">
    <property type="entry name" value="Competence_DNA_uptake"/>
</dbReference>
<accession>A0A1I6D1J1</accession>
<feature type="transmembrane region" description="Helical" evidence="6">
    <location>
        <begin position="501"/>
        <end position="521"/>
    </location>
</feature>
<keyword evidence="3 6" id="KW-0812">Transmembrane</keyword>
<feature type="transmembrane region" description="Helical" evidence="6">
    <location>
        <begin position="409"/>
        <end position="433"/>
    </location>
</feature>
<dbReference type="SUPFAM" id="SSF56281">
    <property type="entry name" value="Metallo-hydrolase/oxidoreductase"/>
    <property type="match status" value="1"/>
</dbReference>
<feature type="transmembrane region" description="Helical" evidence="6">
    <location>
        <begin position="28"/>
        <end position="47"/>
    </location>
</feature>
<keyword evidence="9" id="KW-1185">Reference proteome</keyword>
<evidence type="ECO:0000256" key="2">
    <source>
        <dbReference type="ARBA" id="ARBA00022475"/>
    </source>
</evidence>
<evidence type="ECO:0000256" key="5">
    <source>
        <dbReference type="ARBA" id="ARBA00023136"/>
    </source>
</evidence>
<feature type="transmembrane region" description="Helical" evidence="6">
    <location>
        <begin position="276"/>
        <end position="291"/>
    </location>
</feature>
<dbReference type="NCBIfam" id="TIGR00360">
    <property type="entry name" value="ComEC_N-term"/>
    <property type="match status" value="1"/>
</dbReference>
<dbReference type="Pfam" id="PF03772">
    <property type="entry name" value="Competence"/>
    <property type="match status" value="1"/>
</dbReference>
<sequence>MGRPLLAMTLGFITGIVINSLFEVDSGVVLLLALAVFCVAVVGYILTWRENRRVFVLLFILLGWGTAAVDSARPPDGPERFAGHFVTLEGRVAAEPQVGKDNVRYLIQADIVAIGKHIVEVSGLVLVKAAKNERVYGYGDRLRLRGFLYIPGEPGNFGAFDYRSYLERRGIYCLMKVDGPRDVRLVGTGGGNAPVRLALRAKQALLKVAYETLDERQAAVISGVLFGSREGIDRATEDIFARSGVAHVLCVSGLHVGYVLAGTLLLAGALRMPRRAALLLVLPVLLFYAVMTGMGPAVQRAGIMAVLVLLAAQLGRERDWPTALALAALVILAIDPSSLYETGFQLSFAATWGILYLGPPLGKLLIKRWGMPRWLGLPLQVTVAAQLGTLPLLIYYFNLVTPVAPLANLLLVPLVGVIMLLGFAGCVVGSIYLPAAEPVNFGTGVLIDFFLWLAAQISMIPGGSAYVAAPPWYGVILWYAGLYLFVETVQGRLDLSRAGRYERFIPAATVPLLVLVIWWPWGGSGDQLRVHFIDVGQGDSILVQFPGGRTMLVDAGGRMGDPEGGQAVGESVVVPYLHRLGVNKLDVLAVTHPHGDHAGGALPVADKLHAGAVVITAASGYEELLAGLAPLQIPVYRVGAGQMLQIDDRVDVLVLGPGGKPAQEHEDLNDASLVLRLEYRDFSLLLTGDIEVEAQRALLAGGMELQSDVLKVPHHGSRFFTPGFFQAVAPEYAVIQVGRRNRFGHPAQETLDALENTGASIFRTDRDGAVLITSDGNKIVVKTGR</sequence>
<dbReference type="Pfam" id="PF00753">
    <property type="entry name" value="Lactamase_B"/>
    <property type="match status" value="1"/>
</dbReference>
<dbReference type="InterPro" id="IPR036866">
    <property type="entry name" value="RibonucZ/Hydroxyglut_hydro"/>
</dbReference>
<evidence type="ECO:0000256" key="6">
    <source>
        <dbReference type="SAM" id="Phobius"/>
    </source>
</evidence>
<evidence type="ECO:0000313" key="8">
    <source>
        <dbReference type="EMBL" id="SFQ99374.1"/>
    </source>
</evidence>